<name>A0A9P3Q6E9_9MYCO</name>
<dbReference type="GO" id="GO:0003700">
    <property type="term" value="F:DNA-binding transcription factor activity"/>
    <property type="evidence" value="ECO:0007669"/>
    <property type="project" value="TreeGrafter"/>
</dbReference>
<gene>
    <name evidence="7" type="ORF">Mkiyose1413_37790</name>
    <name evidence="6" type="ORF">SRL2020028_53310</name>
</gene>
<dbReference type="Gene3D" id="1.10.357.10">
    <property type="entry name" value="Tetracycline Repressor, domain 2"/>
    <property type="match status" value="1"/>
</dbReference>
<dbReference type="EMBL" id="BRXE01000114">
    <property type="protein sequence ID" value="GLB86075.1"/>
    <property type="molecule type" value="Genomic_DNA"/>
</dbReference>
<evidence type="ECO:0000259" key="5">
    <source>
        <dbReference type="PROSITE" id="PS50977"/>
    </source>
</evidence>
<evidence type="ECO:0000313" key="8">
    <source>
        <dbReference type="Proteomes" id="UP001064782"/>
    </source>
</evidence>
<dbReference type="InterPro" id="IPR050109">
    <property type="entry name" value="HTH-type_TetR-like_transc_reg"/>
</dbReference>
<dbReference type="AlphaFoldDB" id="A0A9P3Q6E9"/>
<accession>A0A9P3Q6E9</accession>
<dbReference type="GO" id="GO:0000976">
    <property type="term" value="F:transcription cis-regulatory region binding"/>
    <property type="evidence" value="ECO:0007669"/>
    <property type="project" value="TreeGrafter"/>
</dbReference>
<sequence length="160" mass="17723">MDDVAGNLGVSRPTLYYYFSSKDELVLEVVARQGGAILRDLPHRLTATGLERIAEAAYLGLIASLDNPYARLTVEAGATSFTGAAMESPRMWELQRAFWLPLLEYAQGNSDLRGDRSLDEIMKLIVFTQFSLATAGIAFGMTREQMREIITTYLIPALRG</sequence>
<protein>
    <recommendedName>
        <fullName evidence="5">HTH tetR-type domain-containing protein</fullName>
    </recommendedName>
</protein>
<comment type="caution">
    <text evidence="7">The sequence shown here is derived from an EMBL/GenBank/DDBJ whole genome shotgun (WGS) entry which is preliminary data.</text>
</comment>
<evidence type="ECO:0000256" key="2">
    <source>
        <dbReference type="ARBA" id="ARBA00023125"/>
    </source>
</evidence>
<dbReference type="PANTHER" id="PTHR30055">
    <property type="entry name" value="HTH-TYPE TRANSCRIPTIONAL REGULATOR RUTR"/>
    <property type="match status" value="1"/>
</dbReference>
<keyword evidence="2 4" id="KW-0238">DNA-binding</keyword>
<evidence type="ECO:0000256" key="3">
    <source>
        <dbReference type="ARBA" id="ARBA00023163"/>
    </source>
</evidence>
<dbReference type="EMBL" id="BRZI01000032">
    <property type="protein sequence ID" value="GLD31896.1"/>
    <property type="molecule type" value="Genomic_DNA"/>
</dbReference>
<evidence type="ECO:0000256" key="4">
    <source>
        <dbReference type="PROSITE-ProRule" id="PRU00335"/>
    </source>
</evidence>
<evidence type="ECO:0000256" key="1">
    <source>
        <dbReference type="ARBA" id="ARBA00023015"/>
    </source>
</evidence>
<keyword evidence="8" id="KW-1185">Reference proteome</keyword>
<dbReference type="PANTHER" id="PTHR30055:SF234">
    <property type="entry name" value="HTH-TYPE TRANSCRIPTIONAL REGULATOR BETI"/>
    <property type="match status" value="1"/>
</dbReference>
<dbReference type="SUPFAM" id="SSF46689">
    <property type="entry name" value="Homeodomain-like"/>
    <property type="match status" value="1"/>
</dbReference>
<keyword evidence="1" id="KW-0805">Transcription regulation</keyword>
<proteinExistence type="predicted"/>
<dbReference type="InterPro" id="IPR009057">
    <property type="entry name" value="Homeodomain-like_sf"/>
</dbReference>
<evidence type="ECO:0000313" key="6">
    <source>
        <dbReference type="EMBL" id="GLB86075.1"/>
    </source>
</evidence>
<dbReference type="Proteomes" id="UP001165663">
    <property type="component" value="Unassembled WGS sequence"/>
</dbReference>
<organism evidence="7 8">
    <name type="scientific">Mycobacterium kiyosense</name>
    <dbReference type="NCBI Taxonomy" id="2871094"/>
    <lineage>
        <taxon>Bacteria</taxon>
        <taxon>Bacillati</taxon>
        <taxon>Actinomycetota</taxon>
        <taxon>Actinomycetes</taxon>
        <taxon>Mycobacteriales</taxon>
        <taxon>Mycobacteriaceae</taxon>
        <taxon>Mycobacterium</taxon>
    </lineage>
</organism>
<dbReference type="InterPro" id="IPR001647">
    <property type="entry name" value="HTH_TetR"/>
</dbReference>
<dbReference type="Pfam" id="PF00440">
    <property type="entry name" value="TetR_N"/>
    <property type="match status" value="1"/>
</dbReference>
<evidence type="ECO:0000313" key="7">
    <source>
        <dbReference type="EMBL" id="GLD31896.1"/>
    </source>
</evidence>
<dbReference type="Proteomes" id="UP001064782">
    <property type="component" value="Unassembled WGS sequence"/>
</dbReference>
<comment type="caution">
    <text evidence="4">Lacks conserved residue(s) required for the propagation of feature annotation.</text>
</comment>
<dbReference type="PROSITE" id="PS50977">
    <property type="entry name" value="HTH_TETR_2"/>
    <property type="match status" value="1"/>
</dbReference>
<reference evidence="7" key="1">
    <citation type="submission" date="2022-08" db="EMBL/GenBank/DDBJ databases">
        <title>Mycobacterium kiyosense sp. nov., scotochromogenic slow-glowing species isolated from respiratory specimens.</title>
        <authorList>
            <person name="Fukano H."/>
            <person name="Kazumi Y."/>
            <person name="Sakagami N."/>
            <person name="Ato M."/>
            <person name="Mitarai S."/>
            <person name="Hoshino Y."/>
        </authorList>
    </citation>
    <scope>NUCLEOTIDE SEQUENCE</scope>
    <source>
        <strain evidence="7">1413</strain>
        <strain evidence="6">SRL2020-028</strain>
    </source>
</reference>
<keyword evidence="3" id="KW-0804">Transcription</keyword>
<feature type="domain" description="HTH tetR-type" evidence="5">
    <location>
        <begin position="1"/>
        <end position="37"/>
    </location>
</feature>